<feature type="domain" description="Porphobilinogen deaminase C-terminal" evidence="9">
    <location>
        <begin position="228"/>
        <end position="296"/>
    </location>
</feature>
<organism evidence="10 11">
    <name type="scientific">Streptomyces chumphonensis</name>
    <dbReference type="NCBI Taxonomy" id="1214925"/>
    <lineage>
        <taxon>Bacteria</taxon>
        <taxon>Bacillati</taxon>
        <taxon>Actinomycetota</taxon>
        <taxon>Actinomycetes</taxon>
        <taxon>Kitasatosporales</taxon>
        <taxon>Streptomycetaceae</taxon>
        <taxon>Streptomyces</taxon>
    </lineage>
</organism>
<protein>
    <recommendedName>
        <fullName evidence="7">Porphobilinogen deaminase</fullName>
        <shortName evidence="7">PBG</shortName>
        <ecNumber evidence="7">2.5.1.61</ecNumber>
    </recommendedName>
    <alternativeName>
        <fullName evidence="7">Hydroxymethylbilane synthase</fullName>
        <shortName evidence="7">HMBS</shortName>
    </alternativeName>
    <alternativeName>
        <fullName evidence="7">Pre-uroporphyrinogen synthase</fullName>
    </alternativeName>
</protein>
<feature type="modified residue" description="S-(dipyrrolylmethanemethyl)cysteine" evidence="7">
    <location>
        <position position="243"/>
    </location>
</feature>
<comment type="miscellaneous">
    <text evidence="7">The porphobilinogen subunits are added to the dipyrromethane group.</text>
</comment>
<keyword evidence="4 7" id="KW-0808">Transferase</keyword>
<comment type="caution">
    <text evidence="10">The sequence shown here is derived from an EMBL/GenBank/DDBJ whole genome shotgun (WGS) entry which is preliminary data.</text>
</comment>
<keyword evidence="11" id="KW-1185">Reference proteome</keyword>
<evidence type="ECO:0000259" key="8">
    <source>
        <dbReference type="Pfam" id="PF01379"/>
    </source>
</evidence>
<evidence type="ECO:0000313" key="11">
    <source>
        <dbReference type="Proteomes" id="UP000632289"/>
    </source>
</evidence>
<evidence type="ECO:0000259" key="9">
    <source>
        <dbReference type="Pfam" id="PF03900"/>
    </source>
</evidence>
<dbReference type="Pfam" id="PF01379">
    <property type="entry name" value="Porphobil_deam"/>
    <property type="match status" value="1"/>
</dbReference>
<dbReference type="EC" id="2.5.1.61" evidence="7"/>
<evidence type="ECO:0000256" key="3">
    <source>
        <dbReference type="ARBA" id="ARBA00011245"/>
    </source>
</evidence>
<dbReference type="PIRSF" id="PIRSF001438">
    <property type="entry name" value="4pyrrol_synth_OHMeBilane_synth"/>
    <property type="match status" value="1"/>
</dbReference>
<dbReference type="PRINTS" id="PR00151">
    <property type="entry name" value="PORPHBDMNASE"/>
</dbReference>
<feature type="domain" description="Porphobilinogen deaminase N-terminal" evidence="8">
    <location>
        <begin position="6"/>
        <end position="213"/>
    </location>
</feature>
<accession>A0A927IBV2</accession>
<name>A0A927IBV2_9ACTN</name>
<dbReference type="PANTHER" id="PTHR11557:SF0">
    <property type="entry name" value="PORPHOBILINOGEN DEAMINASE"/>
    <property type="match status" value="1"/>
</dbReference>
<dbReference type="SUPFAM" id="SSF53850">
    <property type="entry name" value="Periplasmic binding protein-like II"/>
    <property type="match status" value="1"/>
</dbReference>
<evidence type="ECO:0000313" key="10">
    <source>
        <dbReference type="EMBL" id="MBD3930944.1"/>
    </source>
</evidence>
<evidence type="ECO:0000256" key="2">
    <source>
        <dbReference type="ARBA" id="ARBA00005638"/>
    </source>
</evidence>
<dbReference type="AlphaFoldDB" id="A0A927IBV2"/>
<comment type="cofactor">
    <cofactor evidence="7">
        <name>dipyrromethane</name>
        <dbReference type="ChEBI" id="CHEBI:60342"/>
    </cofactor>
    <text evidence="7">Binds 1 dipyrromethane group covalently.</text>
</comment>
<dbReference type="RefSeq" id="WP_191208159.1">
    <property type="nucleotide sequence ID" value="NZ_BAABKL010000039.1"/>
</dbReference>
<keyword evidence="5 7" id="KW-0627">Porphyrin biosynthesis</keyword>
<comment type="similarity">
    <text evidence="2 7">Belongs to the HMBS family.</text>
</comment>
<dbReference type="InterPro" id="IPR022417">
    <property type="entry name" value="Porphobilin_deaminase_N"/>
</dbReference>
<comment type="subunit">
    <text evidence="3 7">Monomer.</text>
</comment>
<dbReference type="Proteomes" id="UP000632289">
    <property type="component" value="Unassembled WGS sequence"/>
</dbReference>
<dbReference type="EMBL" id="JACXYU010000001">
    <property type="protein sequence ID" value="MBD3930944.1"/>
    <property type="molecule type" value="Genomic_DNA"/>
</dbReference>
<evidence type="ECO:0000256" key="1">
    <source>
        <dbReference type="ARBA" id="ARBA00002869"/>
    </source>
</evidence>
<dbReference type="GO" id="GO:0006782">
    <property type="term" value="P:protoporphyrinogen IX biosynthetic process"/>
    <property type="evidence" value="ECO:0007669"/>
    <property type="project" value="UniProtKB-UniRule"/>
</dbReference>
<dbReference type="Gene3D" id="3.40.190.10">
    <property type="entry name" value="Periplasmic binding protein-like II"/>
    <property type="match status" value="2"/>
</dbReference>
<dbReference type="InterPro" id="IPR022419">
    <property type="entry name" value="Porphobilin_deaminase_cofac_BS"/>
</dbReference>
<evidence type="ECO:0000256" key="4">
    <source>
        <dbReference type="ARBA" id="ARBA00022679"/>
    </source>
</evidence>
<evidence type="ECO:0000256" key="5">
    <source>
        <dbReference type="ARBA" id="ARBA00023244"/>
    </source>
</evidence>
<dbReference type="PANTHER" id="PTHR11557">
    <property type="entry name" value="PORPHOBILINOGEN DEAMINASE"/>
    <property type="match status" value="1"/>
</dbReference>
<comment type="catalytic activity">
    <reaction evidence="6 7">
        <text>4 porphobilinogen + H2O = hydroxymethylbilane + 4 NH4(+)</text>
        <dbReference type="Rhea" id="RHEA:13185"/>
        <dbReference type="ChEBI" id="CHEBI:15377"/>
        <dbReference type="ChEBI" id="CHEBI:28938"/>
        <dbReference type="ChEBI" id="CHEBI:57845"/>
        <dbReference type="ChEBI" id="CHEBI:58126"/>
        <dbReference type="EC" id="2.5.1.61"/>
    </reaction>
</comment>
<comment type="function">
    <text evidence="1 7">Tetrapolymerization of the monopyrrole PBG into the hydroxymethylbilane pre-uroporphyrinogen in several discrete steps.</text>
</comment>
<proteinExistence type="inferred from homology"/>
<dbReference type="HAMAP" id="MF_00260">
    <property type="entry name" value="Porphobil_deam"/>
    <property type="match status" value="1"/>
</dbReference>
<gene>
    <name evidence="7 10" type="primary">hemC</name>
    <name evidence="10" type="ORF">IF129_05120</name>
</gene>
<dbReference type="FunFam" id="3.40.190.10:FF:000091">
    <property type="entry name" value="Porphobilinogen deaminase"/>
    <property type="match status" value="1"/>
</dbReference>
<dbReference type="Gene3D" id="3.30.160.40">
    <property type="entry name" value="Porphobilinogen deaminase, C-terminal domain"/>
    <property type="match status" value="1"/>
</dbReference>
<reference evidence="10" key="1">
    <citation type="submission" date="2020-09" db="EMBL/GenBank/DDBJ databases">
        <title>Secondary metabolite and genome analysis of marine Streptomyces chumphonensis KK1-2T.</title>
        <authorList>
            <person name="Phongsopitanun W."/>
            <person name="Kanchanasin P."/>
            <person name="Pittayakhajonwut P."/>
            <person name="Suwanborirux K."/>
            <person name="Tanasupawat S."/>
        </authorList>
    </citation>
    <scope>NUCLEOTIDE SEQUENCE</scope>
    <source>
        <strain evidence="10">KK1-2</strain>
    </source>
</reference>
<dbReference type="InterPro" id="IPR022418">
    <property type="entry name" value="Porphobilinogen_deaminase_C"/>
</dbReference>
<dbReference type="Pfam" id="PF03900">
    <property type="entry name" value="Porphobil_deamC"/>
    <property type="match status" value="1"/>
</dbReference>
<evidence type="ECO:0000256" key="7">
    <source>
        <dbReference type="HAMAP-Rule" id="MF_00260"/>
    </source>
</evidence>
<dbReference type="GO" id="GO:0005737">
    <property type="term" value="C:cytoplasm"/>
    <property type="evidence" value="ECO:0007669"/>
    <property type="project" value="UniProtKB-UniRule"/>
</dbReference>
<dbReference type="InterPro" id="IPR000860">
    <property type="entry name" value="HemC"/>
</dbReference>
<evidence type="ECO:0000256" key="6">
    <source>
        <dbReference type="ARBA" id="ARBA00048169"/>
    </source>
</evidence>
<dbReference type="SUPFAM" id="SSF54782">
    <property type="entry name" value="Porphobilinogen deaminase (hydroxymethylbilane synthase), C-terminal domain"/>
    <property type="match status" value="1"/>
</dbReference>
<dbReference type="InterPro" id="IPR036803">
    <property type="entry name" value="Porphobilinogen_deaminase_C_sf"/>
</dbReference>
<dbReference type="PROSITE" id="PS00533">
    <property type="entry name" value="PORPHOBILINOGEN_DEAM"/>
    <property type="match status" value="1"/>
</dbReference>
<dbReference type="GO" id="GO:0004418">
    <property type="term" value="F:hydroxymethylbilane synthase activity"/>
    <property type="evidence" value="ECO:0007669"/>
    <property type="project" value="UniProtKB-UniRule"/>
</dbReference>
<dbReference type="FunFam" id="3.40.190.10:FF:000005">
    <property type="entry name" value="Porphobilinogen deaminase"/>
    <property type="match status" value="1"/>
</dbReference>
<sequence length="309" mass="32638">MAPELIRIATRSSPMALAQVERVRRELAKLFPRTATKVVPVTAYGDRWTGNLAVLGGKAAFTREVDATLLEGDADVAVHCVKDVPGDLPLPEGTVFAAWMRREDPRDALVHPGGLTLDELPSCTRIGTSSVRRAAQLAASHPHLCRVPIRGNVGRRLEKLDEERVDALVLAVCGLDRVGSADRIAQVLPVETMCPPLGAGVLGLQCREGDEPVLSALRALGDPATAREMAAERALLAALRGHCNTPVAGYARAGAEGAVYLHARVFTPDGTTVLRAEETSTADPADLGLSVADALLARGARALIDAIAH</sequence>
<dbReference type="NCBIfam" id="TIGR00212">
    <property type="entry name" value="hemC"/>
    <property type="match status" value="1"/>
</dbReference>